<gene>
    <name evidence="19" type="ORF">C5750_07465</name>
</gene>
<evidence type="ECO:0000256" key="5">
    <source>
        <dbReference type="ARBA" id="ARBA00022496"/>
    </source>
</evidence>
<dbReference type="GO" id="GO:0009279">
    <property type="term" value="C:cell outer membrane"/>
    <property type="evidence" value="ECO:0007669"/>
    <property type="project" value="UniProtKB-SubCell"/>
</dbReference>
<dbReference type="EMBL" id="PVBT01000002">
    <property type="protein sequence ID" value="PRD55024.1"/>
    <property type="molecule type" value="Genomic_DNA"/>
</dbReference>
<feature type="domain" description="TonB-dependent receptor plug" evidence="18">
    <location>
        <begin position="67"/>
        <end position="161"/>
    </location>
</feature>
<evidence type="ECO:0000256" key="14">
    <source>
        <dbReference type="PROSITE-ProRule" id="PRU01360"/>
    </source>
</evidence>
<evidence type="ECO:0000256" key="2">
    <source>
        <dbReference type="ARBA" id="ARBA00009810"/>
    </source>
</evidence>
<evidence type="ECO:0000256" key="4">
    <source>
        <dbReference type="ARBA" id="ARBA00022452"/>
    </source>
</evidence>
<protein>
    <submittedName>
        <fullName evidence="19">TonB-dependent siderophore receptor</fullName>
    </submittedName>
</protein>
<evidence type="ECO:0000256" key="7">
    <source>
        <dbReference type="ARBA" id="ARBA00022729"/>
    </source>
</evidence>
<evidence type="ECO:0000256" key="6">
    <source>
        <dbReference type="ARBA" id="ARBA00022692"/>
    </source>
</evidence>
<dbReference type="InterPro" id="IPR012910">
    <property type="entry name" value="Plug_dom"/>
</dbReference>
<keyword evidence="5" id="KW-0410">Iron transport</keyword>
<sequence length="710" mass="77425">MRHWKFVLAISTSLTGPAFSQEGPVIELEPIVIQGSKGDRVVTTTAGDVDGYRALTATSATLTETPLRQVPQSIEVVPRNILDDQGVTSIGDALKNVSGTVGQSALQTPVYNSNYIRGFIAEQYLDGMATYLTSGDPNSFADVERIEVLKGPNSILYGGGSGTPLGGVINVISKLPTADRFFEIGGTVGSEGYYAPYFDINQPLNNEGTVLFRGTGTYVRSGSEIDVIDTKRYSINPTLTLTNNADTTFTLQGRISRWEQPEYQGLPAWGTIAGPFRVDRDLFIGDPNVPDSHSETKSITATLEHEFNDTWSSSTKLRYGQSSYSQLSQLIISNTPDAGGSSWSLHNTNIEEDRKEFSISSHLQAKFSSGVFENNLLLGADYSRISETNNVFFSGPIGTINLDAPDMWPPFARPFEETSDADNVYRTLGAYAQLQSTAADRLHLLAGVRIARLEIDQSSSIKLRSDYTGKTKLLPRIGAVFDLTDQLSAFASYSEGMRGNPFYFYSGTAAPETSKQYEAGFKFDLDYGLSGSAAVFQIERSNVPVPDPSDPYGLTNLAIGQQRSRGFDTELTWQPDDHWKVMANYAYVDAELTKDIPGGAQSGNKLNNVPRHSGGLWVDYTFGDDVLKGWSTGAGLHAASGAPVDLANTYRTESYVTADAAIRYKHNGFSANLAVKNLTDEKYYLPYTYLIGGVAAAQGRSFYLTVSQRF</sequence>
<dbReference type="PROSITE" id="PS01156">
    <property type="entry name" value="TONB_DEPENDENT_REC_2"/>
    <property type="match status" value="1"/>
</dbReference>
<dbReference type="PANTHER" id="PTHR32552:SF68">
    <property type="entry name" value="FERRICHROME OUTER MEMBRANE TRANSPORTER_PHAGE RECEPTOR"/>
    <property type="match status" value="1"/>
</dbReference>
<name>A0A2S9JPA5_9HYPH</name>
<dbReference type="Gene3D" id="2.40.170.20">
    <property type="entry name" value="TonB-dependent receptor, beta-barrel domain"/>
    <property type="match status" value="1"/>
</dbReference>
<evidence type="ECO:0000256" key="15">
    <source>
        <dbReference type="PROSITE-ProRule" id="PRU10144"/>
    </source>
</evidence>
<dbReference type="Gene3D" id="2.170.130.10">
    <property type="entry name" value="TonB-dependent receptor, plug domain"/>
    <property type="match status" value="1"/>
</dbReference>
<dbReference type="Pfam" id="PF00593">
    <property type="entry name" value="TonB_dep_Rec_b-barrel"/>
    <property type="match status" value="1"/>
</dbReference>
<keyword evidence="12 19" id="KW-0675">Receptor</keyword>
<evidence type="ECO:0000256" key="11">
    <source>
        <dbReference type="ARBA" id="ARBA00023136"/>
    </source>
</evidence>
<dbReference type="PROSITE" id="PS52016">
    <property type="entry name" value="TONB_DEPENDENT_REC_3"/>
    <property type="match status" value="1"/>
</dbReference>
<feature type="domain" description="TonB-dependent receptor-like beta-barrel" evidence="17">
    <location>
        <begin position="241"/>
        <end position="678"/>
    </location>
</feature>
<evidence type="ECO:0000259" key="18">
    <source>
        <dbReference type="Pfam" id="PF07715"/>
    </source>
</evidence>
<dbReference type="InterPro" id="IPR010917">
    <property type="entry name" value="TonB_rcpt_CS"/>
</dbReference>
<evidence type="ECO:0000256" key="1">
    <source>
        <dbReference type="ARBA" id="ARBA00004571"/>
    </source>
</evidence>
<dbReference type="AlphaFoldDB" id="A0A2S9JPA5"/>
<keyword evidence="6 14" id="KW-0812">Transmembrane</keyword>
<dbReference type="SUPFAM" id="SSF56935">
    <property type="entry name" value="Porins"/>
    <property type="match status" value="1"/>
</dbReference>
<feature type="short sequence motif" description="TonB C-terminal box" evidence="15">
    <location>
        <begin position="693"/>
        <end position="710"/>
    </location>
</feature>
<evidence type="ECO:0000256" key="13">
    <source>
        <dbReference type="ARBA" id="ARBA00023237"/>
    </source>
</evidence>
<keyword evidence="3 14" id="KW-0813">Transport</keyword>
<keyword evidence="8" id="KW-0408">Iron</keyword>
<dbReference type="GO" id="GO:0038023">
    <property type="term" value="F:signaling receptor activity"/>
    <property type="evidence" value="ECO:0007669"/>
    <property type="project" value="InterPro"/>
</dbReference>
<comment type="caution">
    <text evidence="19">The sequence shown here is derived from an EMBL/GenBank/DDBJ whole genome shotgun (WGS) entry which is preliminary data.</text>
</comment>
<evidence type="ECO:0000256" key="9">
    <source>
        <dbReference type="ARBA" id="ARBA00023065"/>
    </source>
</evidence>
<keyword evidence="11 14" id="KW-0472">Membrane</keyword>
<dbReference type="OrthoDB" id="9760333at2"/>
<dbReference type="InterPro" id="IPR037066">
    <property type="entry name" value="Plug_dom_sf"/>
</dbReference>
<comment type="similarity">
    <text evidence="2 14 16">Belongs to the TonB-dependent receptor family.</text>
</comment>
<comment type="subcellular location">
    <subcellularLocation>
        <location evidence="1 14">Cell outer membrane</location>
        <topology evidence="1 14">Multi-pass membrane protein</topology>
    </subcellularLocation>
</comment>
<dbReference type="PANTHER" id="PTHR32552">
    <property type="entry name" value="FERRICHROME IRON RECEPTOR-RELATED"/>
    <property type="match status" value="1"/>
</dbReference>
<dbReference type="InterPro" id="IPR000531">
    <property type="entry name" value="Beta-barrel_TonB"/>
</dbReference>
<evidence type="ECO:0000313" key="19">
    <source>
        <dbReference type="EMBL" id="PRD55024.1"/>
    </source>
</evidence>
<evidence type="ECO:0000256" key="3">
    <source>
        <dbReference type="ARBA" id="ARBA00022448"/>
    </source>
</evidence>
<keyword evidence="9" id="KW-0406">Ion transport</keyword>
<dbReference type="CDD" id="cd01347">
    <property type="entry name" value="ligand_gated_channel"/>
    <property type="match status" value="1"/>
</dbReference>
<dbReference type="GO" id="GO:0015344">
    <property type="term" value="F:siderophore uptake transmembrane transporter activity"/>
    <property type="evidence" value="ECO:0007669"/>
    <property type="project" value="TreeGrafter"/>
</dbReference>
<organism evidence="19 20">
    <name type="scientific">Phyllobacterium myrsinacearum</name>
    <dbReference type="NCBI Taxonomy" id="28101"/>
    <lineage>
        <taxon>Bacteria</taxon>
        <taxon>Pseudomonadati</taxon>
        <taxon>Pseudomonadota</taxon>
        <taxon>Alphaproteobacteria</taxon>
        <taxon>Hyphomicrobiales</taxon>
        <taxon>Phyllobacteriaceae</taxon>
        <taxon>Phyllobacterium</taxon>
    </lineage>
</organism>
<keyword evidence="20" id="KW-1185">Reference proteome</keyword>
<dbReference type="Pfam" id="PF07715">
    <property type="entry name" value="Plug"/>
    <property type="match status" value="1"/>
</dbReference>
<evidence type="ECO:0000256" key="10">
    <source>
        <dbReference type="ARBA" id="ARBA00023077"/>
    </source>
</evidence>
<dbReference type="NCBIfam" id="TIGR01783">
    <property type="entry name" value="TonB-siderophor"/>
    <property type="match status" value="1"/>
</dbReference>
<keyword evidence="13 14" id="KW-0998">Cell outer membrane</keyword>
<evidence type="ECO:0000256" key="8">
    <source>
        <dbReference type="ARBA" id="ARBA00023004"/>
    </source>
</evidence>
<dbReference type="InterPro" id="IPR039426">
    <property type="entry name" value="TonB-dep_rcpt-like"/>
</dbReference>
<dbReference type="InterPro" id="IPR036942">
    <property type="entry name" value="Beta-barrel_TonB_sf"/>
</dbReference>
<accession>A0A2S9JPA5</accession>
<evidence type="ECO:0000256" key="16">
    <source>
        <dbReference type="RuleBase" id="RU003357"/>
    </source>
</evidence>
<proteinExistence type="inferred from homology"/>
<keyword evidence="4 14" id="KW-1134">Transmembrane beta strand</keyword>
<evidence type="ECO:0000259" key="17">
    <source>
        <dbReference type="Pfam" id="PF00593"/>
    </source>
</evidence>
<dbReference type="Proteomes" id="UP000238563">
    <property type="component" value="Unassembled WGS sequence"/>
</dbReference>
<evidence type="ECO:0000256" key="12">
    <source>
        <dbReference type="ARBA" id="ARBA00023170"/>
    </source>
</evidence>
<keyword evidence="7" id="KW-0732">Signal</keyword>
<dbReference type="GO" id="GO:0015891">
    <property type="term" value="P:siderophore transport"/>
    <property type="evidence" value="ECO:0007669"/>
    <property type="project" value="InterPro"/>
</dbReference>
<evidence type="ECO:0000313" key="20">
    <source>
        <dbReference type="Proteomes" id="UP000238563"/>
    </source>
</evidence>
<keyword evidence="10 16" id="KW-0798">TonB box</keyword>
<reference evidence="19 20" key="1">
    <citation type="submission" date="2018-02" db="EMBL/GenBank/DDBJ databases">
        <title>The draft genome of Phyllobacterium myrsinacearum DSM5892.</title>
        <authorList>
            <person name="Li L."/>
            <person name="Liu L."/>
            <person name="Zhang X."/>
            <person name="Wang T."/>
        </authorList>
    </citation>
    <scope>NUCLEOTIDE SEQUENCE [LARGE SCALE GENOMIC DNA]</scope>
    <source>
        <strain evidence="19 20">DSM 5892</strain>
    </source>
</reference>
<dbReference type="InterPro" id="IPR010105">
    <property type="entry name" value="TonB_sidphr_rcpt"/>
</dbReference>